<dbReference type="SUPFAM" id="SSF143011">
    <property type="entry name" value="RelE-like"/>
    <property type="match status" value="1"/>
</dbReference>
<evidence type="ECO:0000313" key="2">
    <source>
        <dbReference type="EMBL" id="PJE33876.1"/>
    </source>
</evidence>
<reference evidence="2 3" key="1">
    <citation type="journal article" date="2018" name="Int. J. Syst. Evol. Microbiol.">
        <title>Pseudooceanicola lipolyticus sp. nov., a marine alphaproteobacterium, reclassification of Oceanicola flagellatus as Pseudooceanicola flagellatus comb. nov. and emended description of the genus Pseudooceanicola.</title>
        <authorList>
            <person name="Huang M.-M."/>
            <person name="Guo L.-L."/>
            <person name="Wu Y.-H."/>
            <person name="Lai Q.-L."/>
            <person name="Shao Z.-Z."/>
            <person name="Wang C.-S."/>
            <person name="Wu M."/>
            <person name="Xu X.-W."/>
        </authorList>
    </citation>
    <scope>NUCLEOTIDE SEQUENCE [LARGE SCALE GENOMIC DNA]</scope>
    <source>
        <strain evidence="2 3">157</strain>
    </source>
</reference>
<dbReference type="AlphaFoldDB" id="A0A2M8ITM1"/>
<feature type="region of interest" description="Disordered" evidence="1">
    <location>
        <begin position="71"/>
        <end position="95"/>
    </location>
</feature>
<accession>A0A2M8ITM1</accession>
<dbReference type="Gene3D" id="3.30.2310.20">
    <property type="entry name" value="RelE-like"/>
    <property type="match status" value="1"/>
</dbReference>
<dbReference type="Pfam" id="PF06769">
    <property type="entry name" value="YoeB_toxin"/>
    <property type="match status" value="1"/>
</dbReference>
<gene>
    <name evidence="2" type="ORF">CVM52_25170</name>
</gene>
<name>A0A2M8ITM1_9RHOB</name>
<sequence length="95" mass="10768">MGPQRCTWFCGPVQQRSAQRPTPGQASETGLGRVNHLINATRRQPFKGIGRPEPLRGALGNCWSRRITGEPRFGHRLKGNDQMQSLEVAQWRDHH</sequence>
<dbReference type="Proteomes" id="UP000231553">
    <property type="component" value="Unassembled WGS sequence"/>
</dbReference>
<evidence type="ECO:0000313" key="3">
    <source>
        <dbReference type="Proteomes" id="UP000231553"/>
    </source>
</evidence>
<protein>
    <submittedName>
        <fullName evidence="2">Txe/YoeB family addiction module toxin</fullName>
    </submittedName>
</protein>
<dbReference type="OrthoDB" id="9801102at2"/>
<dbReference type="InterPro" id="IPR035093">
    <property type="entry name" value="RelE/ParE_toxin_dom_sf"/>
</dbReference>
<comment type="caution">
    <text evidence="2">The sequence shown here is derived from an EMBL/GenBank/DDBJ whole genome shotgun (WGS) entry which is preliminary data.</text>
</comment>
<dbReference type="InterPro" id="IPR009614">
    <property type="entry name" value="YoeB_toxin"/>
</dbReference>
<organism evidence="2 3">
    <name type="scientific">Pseudooceanicola lipolyticus</name>
    <dbReference type="NCBI Taxonomy" id="2029104"/>
    <lineage>
        <taxon>Bacteria</taxon>
        <taxon>Pseudomonadati</taxon>
        <taxon>Pseudomonadota</taxon>
        <taxon>Alphaproteobacteria</taxon>
        <taxon>Rhodobacterales</taxon>
        <taxon>Paracoccaceae</taxon>
        <taxon>Pseudooceanicola</taxon>
    </lineage>
</organism>
<dbReference type="GO" id="GO:0004519">
    <property type="term" value="F:endonuclease activity"/>
    <property type="evidence" value="ECO:0007669"/>
    <property type="project" value="InterPro"/>
</dbReference>
<dbReference type="GO" id="GO:0006401">
    <property type="term" value="P:RNA catabolic process"/>
    <property type="evidence" value="ECO:0007669"/>
    <property type="project" value="InterPro"/>
</dbReference>
<evidence type="ECO:0000256" key="1">
    <source>
        <dbReference type="SAM" id="MobiDB-lite"/>
    </source>
</evidence>
<dbReference type="EMBL" id="PGTB01000296">
    <property type="protein sequence ID" value="PJE33876.1"/>
    <property type="molecule type" value="Genomic_DNA"/>
</dbReference>
<keyword evidence="3" id="KW-1185">Reference proteome</keyword>
<proteinExistence type="predicted"/>